<accession>A0ACB9J879</accession>
<evidence type="ECO:0000313" key="1">
    <source>
        <dbReference type="EMBL" id="KAI3815457.1"/>
    </source>
</evidence>
<gene>
    <name evidence="1" type="ORF">L1987_15125</name>
</gene>
<organism evidence="1 2">
    <name type="scientific">Smallanthus sonchifolius</name>
    <dbReference type="NCBI Taxonomy" id="185202"/>
    <lineage>
        <taxon>Eukaryota</taxon>
        <taxon>Viridiplantae</taxon>
        <taxon>Streptophyta</taxon>
        <taxon>Embryophyta</taxon>
        <taxon>Tracheophyta</taxon>
        <taxon>Spermatophyta</taxon>
        <taxon>Magnoliopsida</taxon>
        <taxon>eudicotyledons</taxon>
        <taxon>Gunneridae</taxon>
        <taxon>Pentapetalae</taxon>
        <taxon>asterids</taxon>
        <taxon>campanulids</taxon>
        <taxon>Asterales</taxon>
        <taxon>Asteraceae</taxon>
        <taxon>Asteroideae</taxon>
        <taxon>Heliantheae alliance</taxon>
        <taxon>Millerieae</taxon>
        <taxon>Smallanthus</taxon>
    </lineage>
</organism>
<reference evidence="1 2" key="2">
    <citation type="journal article" date="2022" name="Mol. Ecol. Resour.">
        <title>The genomes of chicory, endive, great burdock and yacon provide insights into Asteraceae paleo-polyploidization history and plant inulin production.</title>
        <authorList>
            <person name="Fan W."/>
            <person name="Wang S."/>
            <person name="Wang H."/>
            <person name="Wang A."/>
            <person name="Jiang F."/>
            <person name="Liu H."/>
            <person name="Zhao H."/>
            <person name="Xu D."/>
            <person name="Zhang Y."/>
        </authorList>
    </citation>
    <scope>NUCLEOTIDE SEQUENCE [LARGE SCALE GENOMIC DNA]</scope>
    <source>
        <strain evidence="2">cv. Yunnan</strain>
        <tissue evidence="1">Leaves</tissue>
    </source>
</reference>
<evidence type="ECO:0000313" key="2">
    <source>
        <dbReference type="Proteomes" id="UP001056120"/>
    </source>
</evidence>
<sequence length="69" mass="7980">MQDGIYQLKKSQDLVERTTACVDQIIWDLQASDDVHNNLVNLVLEMKSEMVDLTRRVDVANATPWDDFK</sequence>
<protein>
    <submittedName>
        <fullName evidence="1">Uncharacterized protein</fullName>
    </submittedName>
</protein>
<proteinExistence type="predicted"/>
<dbReference type="Proteomes" id="UP001056120">
    <property type="component" value="Linkage Group LG05"/>
</dbReference>
<keyword evidence="2" id="KW-1185">Reference proteome</keyword>
<dbReference type="EMBL" id="CM042022">
    <property type="protein sequence ID" value="KAI3815457.1"/>
    <property type="molecule type" value="Genomic_DNA"/>
</dbReference>
<comment type="caution">
    <text evidence="1">The sequence shown here is derived from an EMBL/GenBank/DDBJ whole genome shotgun (WGS) entry which is preliminary data.</text>
</comment>
<name>A0ACB9J879_9ASTR</name>
<reference evidence="2" key="1">
    <citation type="journal article" date="2022" name="Mol. Ecol. Resour.">
        <title>The genomes of chicory, endive, great burdock and yacon provide insights into Asteraceae palaeo-polyploidization history and plant inulin production.</title>
        <authorList>
            <person name="Fan W."/>
            <person name="Wang S."/>
            <person name="Wang H."/>
            <person name="Wang A."/>
            <person name="Jiang F."/>
            <person name="Liu H."/>
            <person name="Zhao H."/>
            <person name="Xu D."/>
            <person name="Zhang Y."/>
        </authorList>
    </citation>
    <scope>NUCLEOTIDE SEQUENCE [LARGE SCALE GENOMIC DNA]</scope>
    <source>
        <strain evidence="2">cv. Yunnan</strain>
    </source>
</reference>